<dbReference type="InterPro" id="IPR003448">
    <property type="entry name" value="Mopterin_biosynth_MoaE"/>
</dbReference>
<evidence type="ECO:0000256" key="7">
    <source>
        <dbReference type="ARBA" id="ARBA00029745"/>
    </source>
</evidence>
<comment type="similarity">
    <text evidence="2">Belongs to the MoaE family.</text>
</comment>
<evidence type="ECO:0000256" key="9">
    <source>
        <dbReference type="ARBA" id="ARBA00030781"/>
    </source>
</evidence>
<dbReference type="Proteomes" id="UP000070578">
    <property type="component" value="Unassembled WGS sequence"/>
</dbReference>
<evidence type="ECO:0000313" key="12">
    <source>
        <dbReference type="EMBL" id="KXS32965.1"/>
    </source>
</evidence>
<reference evidence="12 13" key="1">
    <citation type="submission" date="2016-02" db="EMBL/GenBank/DDBJ databases">
        <authorList>
            <person name="Wen L."/>
            <person name="He K."/>
            <person name="Yang H."/>
        </authorList>
    </citation>
    <scope>NUCLEOTIDE SEQUENCE [LARGE SCALE GENOMIC DNA]</scope>
    <source>
        <strain evidence="12">ShG14-8</strain>
    </source>
</reference>
<dbReference type="AlphaFoldDB" id="A0A139BW82"/>
<dbReference type="Gene3D" id="3.90.1170.40">
    <property type="entry name" value="Molybdopterin biosynthesis MoaE subunit"/>
    <property type="match status" value="1"/>
</dbReference>
<dbReference type="EC" id="2.8.1.12" evidence="3"/>
<comment type="subunit">
    <text evidence="6">Heterotetramer of 2 MoaD subunits and 2 MoaE subunits. Also stable as homodimer. The enzyme changes between these two forms during catalysis.</text>
</comment>
<dbReference type="Pfam" id="PF02391">
    <property type="entry name" value="MoaE"/>
    <property type="match status" value="1"/>
</dbReference>
<comment type="pathway">
    <text evidence="1">Cofactor biosynthesis; molybdopterin biosynthesis.</text>
</comment>
<accession>A0A139BW82</accession>
<comment type="catalytic activity">
    <reaction evidence="11">
        <text>2 [molybdopterin-synthase sulfur-carrier protein]-C-terminal-Gly-aminoethanethioate + cyclic pyranopterin phosphate + H2O = molybdopterin + 2 [molybdopterin-synthase sulfur-carrier protein]-C-terminal Gly-Gly + 2 H(+)</text>
        <dbReference type="Rhea" id="RHEA:26333"/>
        <dbReference type="Rhea" id="RHEA-COMP:12202"/>
        <dbReference type="Rhea" id="RHEA-COMP:19907"/>
        <dbReference type="ChEBI" id="CHEBI:15377"/>
        <dbReference type="ChEBI" id="CHEBI:15378"/>
        <dbReference type="ChEBI" id="CHEBI:58698"/>
        <dbReference type="ChEBI" id="CHEBI:59648"/>
        <dbReference type="ChEBI" id="CHEBI:90778"/>
        <dbReference type="ChEBI" id="CHEBI:232372"/>
        <dbReference type="EC" id="2.8.1.12"/>
    </reaction>
</comment>
<proteinExistence type="inferred from homology"/>
<dbReference type="SUPFAM" id="SSF54690">
    <property type="entry name" value="Molybdopterin synthase subunit MoaE"/>
    <property type="match status" value="1"/>
</dbReference>
<name>A0A139BW82_9PROT</name>
<dbReference type="GO" id="GO:0006777">
    <property type="term" value="P:Mo-molybdopterin cofactor biosynthetic process"/>
    <property type="evidence" value="ECO:0007669"/>
    <property type="project" value="UniProtKB-KW"/>
</dbReference>
<keyword evidence="5" id="KW-0501">Molybdenum cofactor biosynthesis</keyword>
<dbReference type="CDD" id="cd00756">
    <property type="entry name" value="MoaE"/>
    <property type="match status" value="1"/>
</dbReference>
<gene>
    <name evidence="12" type="ORF">AWT59_0892</name>
</gene>
<evidence type="ECO:0000256" key="5">
    <source>
        <dbReference type="ARBA" id="ARBA00023150"/>
    </source>
</evidence>
<dbReference type="PANTHER" id="PTHR23404">
    <property type="entry name" value="MOLYBDOPTERIN SYNTHASE RELATED"/>
    <property type="match status" value="1"/>
</dbReference>
<organism evidence="12 13">
    <name type="scientific">Candidatus Gallionella acididurans</name>
    <dbReference type="NCBI Taxonomy" id="1796491"/>
    <lineage>
        <taxon>Bacteria</taxon>
        <taxon>Pseudomonadati</taxon>
        <taxon>Pseudomonadota</taxon>
        <taxon>Betaproteobacteria</taxon>
        <taxon>Nitrosomonadales</taxon>
        <taxon>Gallionellaceae</taxon>
        <taxon>Gallionella</taxon>
    </lineage>
</organism>
<dbReference type="EMBL" id="LSLI01000014">
    <property type="protein sequence ID" value="KXS32965.1"/>
    <property type="molecule type" value="Genomic_DNA"/>
</dbReference>
<reference evidence="12 13" key="2">
    <citation type="submission" date="2016-03" db="EMBL/GenBank/DDBJ databases">
        <title>New uncultured bacterium of the family Gallionellaceae from acid mine drainage: description and reconstruction of genome based on metagenomic analysis of microbial community.</title>
        <authorList>
            <person name="Kadnikov V."/>
            <person name="Ivasenko D."/>
            <person name="Beletsky A."/>
            <person name="Mardanov A."/>
            <person name="Danilova E."/>
            <person name="Pimenov N."/>
            <person name="Karnachuk O."/>
            <person name="Ravin N."/>
        </authorList>
    </citation>
    <scope>NUCLEOTIDE SEQUENCE [LARGE SCALE GENOMIC DNA]</scope>
    <source>
        <strain evidence="12">ShG14-8</strain>
    </source>
</reference>
<evidence type="ECO:0000256" key="4">
    <source>
        <dbReference type="ARBA" id="ARBA00013858"/>
    </source>
</evidence>
<comment type="caution">
    <text evidence="12">The sequence shown here is derived from an EMBL/GenBank/DDBJ whole genome shotgun (WGS) entry which is preliminary data.</text>
</comment>
<dbReference type="UniPathway" id="UPA00344"/>
<dbReference type="GO" id="GO:0030366">
    <property type="term" value="F:molybdopterin synthase activity"/>
    <property type="evidence" value="ECO:0007669"/>
    <property type="project" value="UniProtKB-EC"/>
</dbReference>
<evidence type="ECO:0000313" key="13">
    <source>
        <dbReference type="Proteomes" id="UP000070578"/>
    </source>
</evidence>
<evidence type="ECO:0000256" key="11">
    <source>
        <dbReference type="ARBA" id="ARBA00049878"/>
    </source>
</evidence>
<evidence type="ECO:0000256" key="3">
    <source>
        <dbReference type="ARBA" id="ARBA00011950"/>
    </source>
</evidence>
<dbReference type="InterPro" id="IPR036563">
    <property type="entry name" value="MoaE_sf"/>
</dbReference>
<evidence type="ECO:0000256" key="10">
    <source>
        <dbReference type="ARBA" id="ARBA00032474"/>
    </source>
</evidence>
<sequence>MTGKLEMKDAVRIQREDFSQDEEVGALRTGSKRMGGIATFTGCARDFSEGREVTQISFDAYGNMALAEMRKLRVEAIAKFELLDARIVHRVGVVGAGEQIVFIAAGAAHRAPALQACHWLIDELKQRVPIWKKEITAQGDEWVTPHP</sequence>
<evidence type="ECO:0000256" key="2">
    <source>
        <dbReference type="ARBA" id="ARBA00005426"/>
    </source>
</evidence>
<evidence type="ECO:0000256" key="1">
    <source>
        <dbReference type="ARBA" id="ARBA00005046"/>
    </source>
</evidence>
<dbReference type="PATRIC" id="fig|1796491.3.peg.977"/>
<evidence type="ECO:0000256" key="6">
    <source>
        <dbReference type="ARBA" id="ARBA00026066"/>
    </source>
</evidence>
<protein>
    <recommendedName>
        <fullName evidence="4">Molybdopterin synthase catalytic subunit</fullName>
        <ecNumber evidence="3">2.8.1.12</ecNumber>
    </recommendedName>
    <alternativeName>
        <fullName evidence="9">MPT synthase subunit 2</fullName>
    </alternativeName>
    <alternativeName>
        <fullName evidence="7">Molybdenum cofactor biosynthesis protein E</fullName>
    </alternativeName>
    <alternativeName>
        <fullName evidence="8">Molybdopterin-converting factor large subunit</fullName>
    </alternativeName>
    <alternativeName>
        <fullName evidence="10">Molybdopterin-converting factor subunit 2</fullName>
    </alternativeName>
</protein>
<evidence type="ECO:0000256" key="8">
    <source>
        <dbReference type="ARBA" id="ARBA00030407"/>
    </source>
</evidence>